<dbReference type="InterPro" id="IPR051260">
    <property type="entry name" value="Diverse_substr_monoxygenases"/>
</dbReference>
<dbReference type="InterPro" id="IPR036661">
    <property type="entry name" value="Luciferase-like_sf"/>
</dbReference>
<evidence type="ECO:0000313" key="2">
    <source>
        <dbReference type="EMBL" id="WSE33740.1"/>
    </source>
</evidence>
<dbReference type="SUPFAM" id="SSF51679">
    <property type="entry name" value="Bacterial luciferase-like"/>
    <property type="match status" value="1"/>
</dbReference>
<dbReference type="Gene3D" id="3.20.20.30">
    <property type="entry name" value="Luciferase-like domain"/>
    <property type="match status" value="1"/>
</dbReference>
<reference evidence="2 3" key="1">
    <citation type="journal article" date="2015" name="Int. J. Syst. Evol. Microbiol.">
        <title>Amycolatopsis rhabdoformis sp. nov., an actinomycete isolated from a tropical forest soil.</title>
        <authorList>
            <person name="Souza W.R."/>
            <person name="Silva R.E."/>
            <person name="Goodfellow M."/>
            <person name="Busarakam K."/>
            <person name="Figueiro F.S."/>
            <person name="Ferreira D."/>
            <person name="Rodrigues-Filho E."/>
            <person name="Moraes L.A.B."/>
            <person name="Zucchi T.D."/>
        </authorList>
    </citation>
    <scope>NUCLEOTIDE SEQUENCE [LARGE SCALE GENOMIC DNA]</scope>
    <source>
        <strain evidence="2 3">NCIMB 14900</strain>
    </source>
</reference>
<organism evidence="2 3">
    <name type="scientific">Amycolatopsis rhabdoformis</name>
    <dbReference type="NCBI Taxonomy" id="1448059"/>
    <lineage>
        <taxon>Bacteria</taxon>
        <taxon>Bacillati</taxon>
        <taxon>Actinomycetota</taxon>
        <taxon>Actinomycetes</taxon>
        <taxon>Pseudonocardiales</taxon>
        <taxon>Pseudonocardiaceae</taxon>
        <taxon>Amycolatopsis</taxon>
    </lineage>
</organism>
<protein>
    <submittedName>
        <fullName evidence="2">LLM class flavin-dependent oxidoreductase</fullName>
    </submittedName>
</protein>
<accession>A0ABZ1IH41</accession>
<dbReference type="Pfam" id="PF00296">
    <property type="entry name" value="Bac_luciferase"/>
    <property type="match status" value="1"/>
</dbReference>
<proteinExistence type="predicted"/>
<feature type="domain" description="Luciferase-like" evidence="1">
    <location>
        <begin position="15"/>
        <end position="238"/>
    </location>
</feature>
<gene>
    <name evidence="2" type="ORF">VSH64_16770</name>
</gene>
<dbReference type="PANTHER" id="PTHR30011">
    <property type="entry name" value="ALKANESULFONATE MONOOXYGENASE-RELATED"/>
    <property type="match status" value="1"/>
</dbReference>
<name>A0ABZ1IH41_9PSEU</name>
<dbReference type="RefSeq" id="WP_326836539.1">
    <property type="nucleotide sequence ID" value="NZ_CP142149.1"/>
</dbReference>
<keyword evidence="3" id="KW-1185">Reference proteome</keyword>
<sequence>MKIGIGLPSQVRDVDATVIPAWAAKAEEAGFSSLGTVGRIAYPALLDTVALAAAAGATRTIGLLSTVMLAPVWPATLLAKELAGIQAVSGGRLTFGVGVGGRPDDFVVEGTSTKGLGKRMDAALDAYRDLWSGKPVGGGDNAGVPGGSVDVPMLFGGFAPAALRRMARFGEGYIAGALPAPQVVPVFDAAREAWRTEGRDGEPRLVAIAYFALGDPDRGRANAHHYYSVAGPDFANLVSSGVNTTADALRTTVAAFTDIGADELVFHPTTDDLTDVTRLADLVL</sequence>
<dbReference type="InterPro" id="IPR011251">
    <property type="entry name" value="Luciferase-like_dom"/>
</dbReference>
<dbReference type="EMBL" id="CP142149">
    <property type="protein sequence ID" value="WSE33740.1"/>
    <property type="molecule type" value="Genomic_DNA"/>
</dbReference>
<evidence type="ECO:0000259" key="1">
    <source>
        <dbReference type="Pfam" id="PF00296"/>
    </source>
</evidence>
<dbReference type="PANTHER" id="PTHR30011:SF32">
    <property type="entry name" value="CONSERVED PROTEIN"/>
    <property type="match status" value="1"/>
</dbReference>
<evidence type="ECO:0000313" key="3">
    <source>
        <dbReference type="Proteomes" id="UP001330812"/>
    </source>
</evidence>
<dbReference type="Proteomes" id="UP001330812">
    <property type="component" value="Chromosome"/>
</dbReference>